<dbReference type="GO" id="GO:0009245">
    <property type="term" value="P:lipid A biosynthetic process"/>
    <property type="evidence" value="ECO:0007669"/>
    <property type="project" value="TreeGrafter"/>
</dbReference>
<feature type="domain" description="Calcineurin-like phosphoesterase" evidence="4">
    <location>
        <begin position="170"/>
        <end position="326"/>
    </location>
</feature>
<sequence length="392" mass="43655">MRDVLPWLLLLLVLIGHGGLHIAIYNRINAIGWPRKVVKGLTKFFLLTTIGIPAVALASAMDPLRTYLSGQGSWNVLPVWIVTYSVCCLVSLLVLGIPWLLSRPHLASDRVRAPRDVDVIDVRQHRSGPLTLTSKASWQSRMPMNQLLQLSVERVELPVIGLPPELDGYRIAHLSDVHLTGDIHPEYASFAVEKATELKPNLIALTGDIIDQRSCIDWLVDIFSPAEAPDGCHFILGNHDTRVVDSWETREAMDRAGWIDLGSQVMPRTLNGVACELIGNEHPWYARPELTPGTDRFRLLLSHSPDQFSWARRHGVHLMLAGHTHGGQGRLPLIGPVLSPSFHGSRYASGQFYRRPTTLFVTRGLGGVHLFRINCRPELALLTLRRMEASGP</sequence>
<evidence type="ECO:0000256" key="3">
    <source>
        <dbReference type="SAM" id="Phobius"/>
    </source>
</evidence>
<keyword evidence="2" id="KW-0378">Hydrolase</keyword>
<dbReference type="Gene3D" id="3.60.21.10">
    <property type="match status" value="1"/>
</dbReference>
<dbReference type="GO" id="GO:0008758">
    <property type="term" value="F:UDP-2,3-diacylglucosamine hydrolase activity"/>
    <property type="evidence" value="ECO:0007669"/>
    <property type="project" value="TreeGrafter"/>
</dbReference>
<organism evidence="5 6">
    <name type="scientific">Roseiconus nitratireducens</name>
    <dbReference type="NCBI Taxonomy" id="2605748"/>
    <lineage>
        <taxon>Bacteria</taxon>
        <taxon>Pseudomonadati</taxon>
        <taxon>Planctomycetota</taxon>
        <taxon>Planctomycetia</taxon>
        <taxon>Pirellulales</taxon>
        <taxon>Pirellulaceae</taxon>
        <taxon>Roseiconus</taxon>
    </lineage>
</organism>
<accession>A0A5M6D7T4</accession>
<evidence type="ECO:0000256" key="1">
    <source>
        <dbReference type="ARBA" id="ARBA00022723"/>
    </source>
</evidence>
<gene>
    <name evidence="5" type="ORF">FYK55_10465</name>
</gene>
<feature type="transmembrane region" description="Helical" evidence="3">
    <location>
        <begin position="44"/>
        <end position="61"/>
    </location>
</feature>
<dbReference type="InterPro" id="IPR051158">
    <property type="entry name" value="Metallophosphoesterase_sf"/>
</dbReference>
<dbReference type="SUPFAM" id="SSF56300">
    <property type="entry name" value="Metallo-dependent phosphatases"/>
    <property type="match status" value="1"/>
</dbReference>
<protein>
    <submittedName>
        <fullName evidence="5">Metallophosphoesterase</fullName>
    </submittedName>
</protein>
<dbReference type="RefSeq" id="WP_150076376.1">
    <property type="nucleotide sequence ID" value="NZ_VWOX01000005.1"/>
</dbReference>
<evidence type="ECO:0000313" key="6">
    <source>
        <dbReference type="Proteomes" id="UP000324479"/>
    </source>
</evidence>
<keyword evidence="3" id="KW-1133">Transmembrane helix</keyword>
<keyword evidence="6" id="KW-1185">Reference proteome</keyword>
<dbReference type="PANTHER" id="PTHR31302">
    <property type="entry name" value="TRANSMEMBRANE PROTEIN WITH METALLOPHOSPHOESTERASE DOMAIN-RELATED"/>
    <property type="match status" value="1"/>
</dbReference>
<dbReference type="InterPro" id="IPR004843">
    <property type="entry name" value="Calcineurin-like_PHP"/>
</dbReference>
<keyword evidence="1" id="KW-0479">Metal-binding</keyword>
<dbReference type="AlphaFoldDB" id="A0A5M6D7T4"/>
<dbReference type="CDD" id="cd07385">
    <property type="entry name" value="MPP_YkuE_C"/>
    <property type="match status" value="1"/>
</dbReference>
<reference evidence="5 6" key="1">
    <citation type="submission" date="2019-08" db="EMBL/GenBank/DDBJ databases">
        <authorList>
            <person name="Dhanesh K."/>
            <person name="Kumar G."/>
            <person name="Sasikala C."/>
            <person name="Venkata Ramana C."/>
        </authorList>
    </citation>
    <scope>NUCLEOTIDE SEQUENCE [LARGE SCALE GENOMIC DNA]</scope>
    <source>
        <strain evidence="5 6">JC645</strain>
    </source>
</reference>
<dbReference type="EMBL" id="VWOX01000005">
    <property type="protein sequence ID" value="KAA5543624.1"/>
    <property type="molecule type" value="Genomic_DNA"/>
</dbReference>
<feature type="transmembrane region" description="Helical" evidence="3">
    <location>
        <begin position="6"/>
        <end position="24"/>
    </location>
</feature>
<evidence type="ECO:0000256" key="2">
    <source>
        <dbReference type="ARBA" id="ARBA00022801"/>
    </source>
</evidence>
<name>A0A5M6D7T4_9BACT</name>
<evidence type="ECO:0000313" key="5">
    <source>
        <dbReference type="EMBL" id="KAA5543624.1"/>
    </source>
</evidence>
<dbReference type="Proteomes" id="UP000324479">
    <property type="component" value="Unassembled WGS sequence"/>
</dbReference>
<comment type="caution">
    <text evidence="5">The sequence shown here is derived from an EMBL/GenBank/DDBJ whole genome shotgun (WGS) entry which is preliminary data.</text>
</comment>
<dbReference type="InterPro" id="IPR029052">
    <property type="entry name" value="Metallo-depent_PP-like"/>
</dbReference>
<dbReference type="PANTHER" id="PTHR31302:SF31">
    <property type="entry name" value="PHOSPHODIESTERASE YAEI"/>
    <property type="match status" value="1"/>
</dbReference>
<dbReference type="GO" id="GO:0046872">
    <property type="term" value="F:metal ion binding"/>
    <property type="evidence" value="ECO:0007669"/>
    <property type="project" value="UniProtKB-KW"/>
</dbReference>
<dbReference type="GO" id="GO:0016020">
    <property type="term" value="C:membrane"/>
    <property type="evidence" value="ECO:0007669"/>
    <property type="project" value="GOC"/>
</dbReference>
<proteinExistence type="predicted"/>
<feature type="transmembrane region" description="Helical" evidence="3">
    <location>
        <begin position="81"/>
        <end position="101"/>
    </location>
</feature>
<keyword evidence="3" id="KW-0812">Transmembrane</keyword>
<keyword evidence="3" id="KW-0472">Membrane</keyword>
<evidence type="ECO:0000259" key="4">
    <source>
        <dbReference type="Pfam" id="PF00149"/>
    </source>
</evidence>
<dbReference type="Pfam" id="PF00149">
    <property type="entry name" value="Metallophos"/>
    <property type="match status" value="1"/>
</dbReference>